<dbReference type="SUPFAM" id="SSF46774">
    <property type="entry name" value="ARID-like"/>
    <property type="match status" value="1"/>
</dbReference>
<name>A0AAU9SK56_THLAR</name>
<sequence length="775" mass="86066">WVEDELARSISLGFRSFLSFNSIDFVTFGYFFIEFPSDIKFGNALMMFHGQGFSRNRCNIVAVICGELSDNQKAEAHQPKYPFPDLSSSGRLKVLNNPTTEEFQVAINSSAPDIVYLQGEQSGDSDEVGPLVLGYADISTPDALVTLFGSTLPTTVYLELPNGEELAQVLYSKGVQYVIYWKSVFSKYVACQFRHALFSIIQSSCSDTWDAFQVAEASFRLYCTSNNAVLPSDSKRKMNYEMGPYLLGDPPKIDVVSPGADELEEENSLESLPSIKIYDEDVTVRFLLCGPPCTLDTFLLGSLVDGLNALLRIEMRGSKLHNRSSAPAPPLQAGTFTRGVVTMRCDISTCSSAHISMLLLETHIKHEVVEKIQLVHSVVNSKETNRVFSEPRRSASIACGASVCEVSMQVPAWALQVLKQLAPDVSYRSLVVLGVACIQGLSVTSFEKDDAERLLFFCGRRINDNTSNHDALLTKIPHWLTPPLPTRKRSEPCREIKEFENGGPTSRKINVAALRPIPHTRRHKMVPFSGYSEIGRFDGDHAKGSLPMPPKHGASGGTPVTHRKAFSGSYQRKQIISLNPLPLKKHDCGRAHIQTCSEEEFLRDVMQFLIIRGHSRLVPPGGLAEFPDAVLNSKRLDLFNLYREVVSRGGFHVGNGINWKGQVFSKMRNHTLTNRMTGVGNTLKRHYETYLLEYEYAHDDVDGECCLICRSSTAGDWVNCGSCGEWAHFGCDRRPGLGAFKDYAKTDGLEYVCPNCSVSNYRKKSQKTSNGLLAP</sequence>
<dbReference type="GO" id="GO:0008270">
    <property type="term" value="F:zinc ion binding"/>
    <property type="evidence" value="ECO:0007669"/>
    <property type="project" value="UniProtKB-KW"/>
</dbReference>
<dbReference type="InterPro" id="IPR001965">
    <property type="entry name" value="Znf_PHD"/>
</dbReference>
<dbReference type="PANTHER" id="PTHR46694">
    <property type="entry name" value="AT-RICH INTERACTIVE DOMAIN-CONTAINING PROTEIN 4"/>
    <property type="match status" value="1"/>
</dbReference>
<dbReference type="EMBL" id="OU466861">
    <property type="protein sequence ID" value="CAH2065476.1"/>
    <property type="molecule type" value="Genomic_DNA"/>
</dbReference>
<dbReference type="AlphaFoldDB" id="A0AAU9SK56"/>
<accession>A0AAU9SK56</accession>
<reference evidence="5 6" key="1">
    <citation type="submission" date="2022-03" db="EMBL/GenBank/DDBJ databases">
        <authorList>
            <person name="Nunn A."/>
            <person name="Chopra R."/>
            <person name="Nunn A."/>
            <person name="Contreras Garrido A."/>
        </authorList>
    </citation>
    <scope>NUCLEOTIDE SEQUENCE [LARGE SCALE GENOMIC DNA]</scope>
</reference>
<dbReference type="InterPro" id="IPR013083">
    <property type="entry name" value="Znf_RING/FYVE/PHD"/>
</dbReference>
<dbReference type="Proteomes" id="UP000836841">
    <property type="component" value="Chromosome 5"/>
</dbReference>
<evidence type="ECO:0000256" key="2">
    <source>
        <dbReference type="ARBA" id="ARBA00022771"/>
    </source>
</evidence>
<dbReference type="SUPFAM" id="SSF57903">
    <property type="entry name" value="FYVE/PHD zinc finger"/>
    <property type="match status" value="1"/>
</dbReference>
<dbReference type="Gene3D" id="3.30.40.10">
    <property type="entry name" value="Zinc/RING finger domain, C3HC4 (zinc finger)"/>
    <property type="match status" value="1"/>
</dbReference>
<dbReference type="InterPro" id="IPR036431">
    <property type="entry name" value="ARID_dom_sf"/>
</dbReference>
<keyword evidence="3" id="KW-0862">Zinc</keyword>
<dbReference type="Gene3D" id="1.10.150.60">
    <property type="entry name" value="ARID DNA-binding domain"/>
    <property type="match status" value="1"/>
</dbReference>
<proteinExistence type="predicted"/>
<protein>
    <recommendedName>
        <fullName evidence="4">ARID domain-containing protein</fullName>
    </recommendedName>
</protein>
<dbReference type="Pfam" id="PF01388">
    <property type="entry name" value="ARID"/>
    <property type="match status" value="1"/>
</dbReference>
<keyword evidence="2" id="KW-0863">Zinc-finger</keyword>
<dbReference type="CDD" id="cd16100">
    <property type="entry name" value="ARID"/>
    <property type="match status" value="1"/>
</dbReference>
<keyword evidence="1" id="KW-0479">Metal-binding</keyword>
<dbReference type="InterPro" id="IPR001606">
    <property type="entry name" value="ARID_dom"/>
</dbReference>
<feature type="domain" description="ARID" evidence="4">
    <location>
        <begin position="595"/>
        <end position="699"/>
    </location>
</feature>
<organism evidence="5 6">
    <name type="scientific">Thlaspi arvense</name>
    <name type="common">Field penny-cress</name>
    <dbReference type="NCBI Taxonomy" id="13288"/>
    <lineage>
        <taxon>Eukaryota</taxon>
        <taxon>Viridiplantae</taxon>
        <taxon>Streptophyta</taxon>
        <taxon>Embryophyta</taxon>
        <taxon>Tracheophyta</taxon>
        <taxon>Spermatophyta</taxon>
        <taxon>Magnoliopsida</taxon>
        <taxon>eudicotyledons</taxon>
        <taxon>Gunneridae</taxon>
        <taxon>Pentapetalae</taxon>
        <taxon>rosids</taxon>
        <taxon>malvids</taxon>
        <taxon>Brassicales</taxon>
        <taxon>Brassicaceae</taxon>
        <taxon>Thlaspideae</taxon>
        <taxon>Thlaspi</taxon>
    </lineage>
</organism>
<dbReference type="SMART" id="SM00249">
    <property type="entry name" value="PHD"/>
    <property type="match status" value="1"/>
</dbReference>
<evidence type="ECO:0000256" key="3">
    <source>
        <dbReference type="ARBA" id="ARBA00022833"/>
    </source>
</evidence>
<dbReference type="GO" id="GO:0003677">
    <property type="term" value="F:DNA binding"/>
    <property type="evidence" value="ECO:0007669"/>
    <property type="project" value="InterPro"/>
</dbReference>
<dbReference type="PANTHER" id="PTHR46694:SF1">
    <property type="entry name" value="AT-RICH INTERACTIVE DOMAIN-CONTAINING PROTEIN 4"/>
    <property type="match status" value="1"/>
</dbReference>
<evidence type="ECO:0000313" key="6">
    <source>
        <dbReference type="Proteomes" id="UP000836841"/>
    </source>
</evidence>
<dbReference type="InterPro" id="IPR042293">
    <property type="entry name" value="ARID4"/>
</dbReference>
<evidence type="ECO:0000313" key="5">
    <source>
        <dbReference type="EMBL" id="CAH2065476.1"/>
    </source>
</evidence>
<dbReference type="SMART" id="SM01014">
    <property type="entry name" value="ARID"/>
    <property type="match status" value="1"/>
</dbReference>
<dbReference type="PROSITE" id="PS51011">
    <property type="entry name" value="ARID"/>
    <property type="match status" value="1"/>
</dbReference>
<dbReference type="CDD" id="cd15615">
    <property type="entry name" value="PHD_ARID4_like"/>
    <property type="match status" value="1"/>
</dbReference>
<feature type="non-terminal residue" evidence="5">
    <location>
        <position position="1"/>
    </location>
</feature>
<dbReference type="InterPro" id="IPR011011">
    <property type="entry name" value="Znf_FYVE_PHD"/>
</dbReference>
<evidence type="ECO:0000256" key="1">
    <source>
        <dbReference type="ARBA" id="ARBA00022723"/>
    </source>
</evidence>
<gene>
    <name evidence="5" type="ORF">TAV2_LOCUS16847</name>
</gene>
<evidence type="ECO:0000259" key="4">
    <source>
        <dbReference type="PROSITE" id="PS51011"/>
    </source>
</evidence>
<keyword evidence="6" id="KW-1185">Reference proteome</keyword>